<dbReference type="OMA" id="CEFDQQL"/>
<dbReference type="PANTHER" id="PTHR15729:SF10">
    <property type="entry name" value="GTPASE-ACTIVATING PROTEIN CDGAPR"/>
    <property type="match status" value="1"/>
</dbReference>
<dbReference type="InterPro" id="IPR051576">
    <property type="entry name" value="PX-Rho_GAP"/>
</dbReference>
<dbReference type="GO" id="GO:0007264">
    <property type="term" value="P:small GTPase-mediated signal transduction"/>
    <property type="evidence" value="ECO:0007669"/>
    <property type="project" value="TreeGrafter"/>
</dbReference>
<dbReference type="GO" id="GO:0035091">
    <property type="term" value="F:phosphatidylinositol binding"/>
    <property type="evidence" value="ECO:0007669"/>
    <property type="project" value="InterPro"/>
</dbReference>
<dbReference type="Proteomes" id="UP000276776">
    <property type="component" value="Unassembled WGS sequence"/>
</dbReference>
<dbReference type="PANTHER" id="PTHR15729">
    <property type="entry name" value="CDC42 GTPASE-ACTIVATING PROTEIN"/>
    <property type="match status" value="1"/>
</dbReference>
<protein>
    <submittedName>
        <fullName evidence="4">FNIP1</fullName>
    </submittedName>
</protein>
<dbReference type="GO" id="GO:0005096">
    <property type="term" value="F:GTPase activator activity"/>
    <property type="evidence" value="ECO:0007669"/>
    <property type="project" value="UniProtKB-KW"/>
</dbReference>
<name>A0A0N5CJE5_THECL</name>
<dbReference type="EMBL" id="UYYF01000009">
    <property type="protein sequence ID" value="VDM95002.1"/>
    <property type="molecule type" value="Genomic_DNA"/>
</dbReference>
<dbReference type="InterPro" id="IPR036871">
    <property type="entry name" value="PX_dom_sf"/>
</dbReference>
<dbReference type="OrthoDB" id="79452at2759"/>
<organism evidence="4">
    <name type="scientific">Thelazia callipaeda</name>
    <name type="common">Oriental eyeworm</name>
    <name type="synonym">Parasitic nematode</name>
    <dbReference type="NCBI Taxonomy" id="103827"/>
    <lineage>
        <taxon>Eukaryota</taxon>
        <taxon>Metazoa</taxon>
        <taxon>Ecdysozoa</taxon>
        <taxon>Nematoda</taxon>
        <taxon>Chromadorea</taxon>
        <taxon>Rhabditida</taxon>
        <taxon>Spirurina</taxon>
        <taxon>Spiruromorpha</taxon>
        <taxon>Thelazioidea</taxon>
        <taxon>Thelaziidae</taxon>
        <taxon>Thelazia</taxon>
    </lineage>
</organism>
<keyword evidence="3" id="KW-1185">Reference proteome</keyword>
<dbReference type="SUPFAM" id="SSF64268">
    <property type="entry name" value="PX domain"/>
    <property type="match status" value="1"/>
</dbReference>
<evidence type="ECO:0000256" key="1">
    <source>
        <dbReference type="ARBA" id="ARBA00022468"/>
    </source>
</evidence>
<reference evidence="4" key="1">
    <citation type="submission" date="2017-02" db="UniProtKB">
        <authorList>
            <consortium name="WormBaseParasite"/>
        </authorList>
    </citation>
    <scope>IDENTIFICATION</scope>
</reference>
<evidence type="ECO:0000313" key="3">
    <source>
        <dbReference type="Proteomes" id="UP000276776"/>
    </source>
</evidence>
<keyword evidence="1" id="KW-0343">GTPase activation</keyword>
<proteinExistence type="predicted"/>
<dbReference type="WBParaSite" id="TCLT_0000014801-mRNA-1">
    <property type="protein sequence ID" value="TCLT_0000014801-mRNA-1"/>
    <property type="gene ID" value="TCLT_0000014801"/>
</dbReference>
<evidence type="ECO:0000313" key="2">
    <source>
        <dbReference type="EMBL" id="VDM95002.1"/>
    </source>
</evidence>
<dbReference type="STRING" id="103827.A0A0N5CJE5"/>
<accession>A0A0N5CJE5</accession>
<gene>
    <name evidence="2" type="ORF">TCLT_LOCUS149</name>
</gene>
<reference evidence="2 3" key="2">
    <citation type="submission" date="2018-11" db="EMBL/GenBank/DDBJ databases">
        <authorList>
            <consortium name="Pathogen Informatics"/>
        </authorList>
    </citation>
    <scope>NUCLEOTIDE SEQUENCE [LARGE SCALE GENOMIC DNA]</scope>
</reference>
<dbReference type="AlphaFoldDB" id="A0A0N5CJE5"/>
<sequence length="238" mass="26943">MVEKLPTTKSKIAASKLSSVRNSLFSGVSPLIGRNNKNSYPTPDKSHETTKRFSRCCHFSIKKLVDQDHFHYKSVKLGPIGVTLIAFEPDARTPIKQLKLQVQSGGRKWSINRSVEQLCEFDQQLHSCVFSRSYSHLRDLSAELKQNDPEHARVHIVLFLQRLSHITGNLMRCNSVLKFLEMDSHGNRLMSLEETTLNKPTIVSAIVTKNFNAETSDQISLRVCFLSCITTHISRSCS</sequence>
<evidence type="ECO:0000313" key="4">
    <source>
        <dbReference type="WBParaSite" id="TCLT_0000014801-mRNA-1"/>
    </source>
</evidence>